<protein>
    <submittedName>
        <fullName evidence="1">Uncharacterized protein</fullName>
    </submittedName>
</protein>
<evidence type="ECO:0000313" key="2">
    <source>
        <dbReference type="Proteomes" id="UP000317663"/>
    </source>
</evidence>
<dbReference type="AlphaFoldDB" id="A0A502GS30"/>
<keyword evidence="2" id="KW-1185">Reference proteome</keyword>
<organism evidence="1 2">
    <name type="scientific">Ewingella americana</name>
    <dbReference type="NCBI Taxonomy" id="41202"/>
    <lineage>
        <taxon>Bacteria</taxon>
        <taxon>Pseudomonadati</taxon>
        <taxon>Pseudomonadota</taxon>
        <taxon>Gammaproteobacteria</taxon>
        <taxon>Enterobacterales</taxon>
        <taxon>Yersiniaceae</taxon>
        <taxon>Ewingella</taxon>
    </lineage>
</organism>
<accession>A0A502GS30</accession>
<dbReference type="OrthoDB" id="6505223at2"/>
<comment type="caution">
    <text evidence="1">The sequence shown here is derived from an EMBL/GenBank/DDBJ whole genome shotgun (WGS) entry which is preliminary data.</text>
</comment>
<dbReference type="EMBL" id="RCZD01000001">
    <property type="protein sequence ID" value="TPG64741.1"/>
    <property type="molecule type" value="Genomic_DNA"/>
</dbReference>
<dbReference type="Proteomes" id="UP000317663">
    <property type="component" value="Unassembled WGS sequence"/>
</dbReference>
<gene>
    <name evidence="1" type="ORF">EAH77_00355</name>
</gene>
<proteinExistence type="predicted"/>
<sequence length="89" mass="9894">MNEDIFEQAPLPMLNRFQVGDKVKLLTFPVGVEPSSYQLDVTISRIMDGEFEGEITRVSPLGRVSTAHRHFEIGGYVEFHAANIQGMAG</sequence>
<name>A0A502GS30_9GAMM</name>
<reference evidence="1 2" key="1">
    <citation type="journal article" date="2019" name="Environ. Microbiol.">
        <title>Species interactions and distinct microbial communities in high Arctic permafrost affected cryosols are associated with the CH4 and CO2 gas fluxes.</title>
        <authorList>
            <person name="Altshuler I."/>
            <person name="Hamel J."/>
            <person name="Turney S."/>
            <person name="Magnuson E."/>
            <person name="Levesque R."/>
            <person name="Greer C."/>
            <person name="Whyte L.G."/>
        </authorList>
    </citation>
    <scope>NUCLEOTIDE SEQUENCE [LARGE SCALE GENOMIC DNA]</scope>
    <source>
        <strain evidence="1 2">E4</strain>
    </source>
</reference>
<evidence type="ECO:0000313" key="1">
    <source>
        <dbReference type="EMBL" id="TPG64741.1"/>
    </source>
</evidence>